<dbReference type="EMBL" id="CAJNIZ010023814">
    <property type="protein sequence ID" value="CAE7471622.1"/>
    <property type="molecule type" value="Genomic_DNA"/>
</dbReference>
<evidence type="ECO:0000259" key="3">
    <source>
        <dbReference type="Pfam" id="PF01207"/>
    </source>
</evidence>
<evidence type="ECO:0000256" key="2">
    <source>
        <dbReference type="ARBA" id="ARBA00023027"/>
    </source>
</evidence>
<organism evidence="4 5">
    <name type="scientific">Symbiodinium pilosum</name>
    <name type="common">Dinoflagellate</name>
    <dbReference type="NCBI Taxonomy" id="2952"/>
    <lineage>
        <taxon>Eukaryota</taxon>
        <taxon>Sar</taxon>
        <taxon>Alveolata</taxon>
        <taxon>Dinophyceae</taxon>
        <taxon>Suessiales</taxon>
        <taxon>Symbiodiniaceae</taxon>
        <taxon>Symbiodinium</taxon>
    </lineage>
</organism>
<keyword evidence="2" id="KW-0520">NAD</keyword>
<evidence type="ECO:0000313" key="5">
    <source>
        <dbReference type="Proteomes" id="UP000649617"/>
    </source>
</evidence>
<dbReference type="GO" id="GO:0017150">
    <property type="term" value="F:tRNA dihydrouridine synthase activity"/>
    <property type="evidence" value="ECO:0007669"/>
    <property type="project" value="TreeGrafter"/>
</dbReference>
<keyword evidence="5" id="KW-1185">Reference proteome</keyword>
<proteinExistence type="predicted"/>
<dbReference type="InterPro" id="IPR013785">
    <property type="entry name" value="Aldolase_TIM"/>
</dbReference>
<dbReference type="InterPro" id="IPR035587">
    <property type="entry name" value="DUS-like_FMN-bd"/>
</dbReference>
<comment type="caution">
    <text evidence="4">The sequence shown here is derived from an EMBL/GenBank/DDBJ whole genome shotgun (WGS) entry which is preliminary data.</text>
</comment>
<dbReference type="OrthoDB" id="272303at2759"/>
<reference evidence="4" key="1">
    <citation type="submission" date="2021-02" db="EMBL/GenBank/DDBJ databases">
        <authorList>
            <person name="Dougan E. K."/>
            <person name="Rhodes N."/>
            <person name="Thang M."/>
            <person name="Chan C."/>
        </authorList>
    </citation>
    <scope>NUCLEOTIDE SEQUENCE</scope>
</reference>
<evidence type="ECO:0000313" key="4">
    <source>
        <dbReference type="EMBL" id="CAE7471622.1"/>
    </source>
</evidence>
<dbReference type="AlphaFoldDB" id="A0A812SCE1"/>
<evidence type="ECO:0000256" key="1">
    <source>
        <dbReference type="ARBA" id="ARBA00022857"/>
    </source>
</evidence>
<sequence length="382" mass="41872">MVKQSDVAFRLMARKWGAHCCYTPMLKSLKFLQGIEEEMAEFVTVAGSADRPLIVQVCGRCPKQLADMALLVHSLAPGGFDAFDLNLGCPMENAEAEGYGSFLIEDAEGIQTACNCVQELAAAQALPVCCKIRILASVQETVRLARLLEAAGCSLLTVHGRRRAAKGRGPVDWGAISAVRAAVGIPVVANGGIRTREEADLMMQETGCAGVMVATALLINPRLFAEPCEKHTVGKAISVALEYLQFAEQHLPRPIVLRKHFWYFFRNVLLKDADDDGGLASVRGERMPPSLLGTEGHKFYTFMNQPFLCSVLQFRAILRLMAHKLNVEPWVKLMVESLAGEVPVLSMAEIRRLSGTSVVNFTNSTSCEEGDDWEPDCSLLWE</sequence>
<protein>
    <submittedName>
        <fullName evidence="4">Dus1l protein</fullName>
    </submittedName>
</protein>
<dbReference type="SUPFAM" id="SSF51395">
    <property type="entry name" value="FMN-linked oxidoreductases"/>
    <property type="match status" value="1"/>
</dbReference>
<dbReference type="PANTHER" id="PTHR11082:SF5">
    <property type="entry name" value="TRNA-DIHYDROURIDINE(16_17) SYNTHASE [NAD(P)(+)]-LIKE"/>
    <property type="match status" value="1"/>
</dbReference>
<accession>A0A812SCE1</accession>
<dbReference type="Gene3D" id="3.20.20.70">
    <property type="entry name" value="Aldolase class I"/>
    <property type="match status" value="1"/>
</dbReference>
<dbReference type="PANTHER" id="PTHR11082">
    <property type="entry name" value="TRNA-DIHYDROURIDINE SYNTHASE"/>
    <property type="match status" value="1"/>
</dbReference>
<dbReference type="Proteomes" id="UP000649617">
    <property type="component" value="Unassembled WGS sequence"/>
</dbReference>
<keyword evidence="1" id="KW-0521">NADP</keyword>
<dbReference type="Pfam" id="PF01207">
    <property type="entry name" value="Dus"/>
    <property type="match status" value="1"/>
</dbReference>
<name>A0A812SCE1_SYMPI</name>
<feature type="domain" description="DUS-like FMN-binding" evidence="3">
    <location>
        <begin position="1"/>
        <end position="253"/>
    </location>
</feature>
<gene>
    <name evidence="4" type="primary">Dus1l</name>
    <name evidence="4" type="ORF">SPIL2461_LOCUS11962</name>
</gene>
<dbReference type="CDD" id="cd02801">
    <property type="entry name" value="DUS_like_FMN"/>
    <property type="match status" value="1"/>
</dbReference>